<evidence type="ECO:0000313" key="3">
    <source>
        <dbReference type="EMBL" id="MPC39528.1"/>
    </source>
</evidence>
<accession>A0A5B7F2Z4</accession>
<feature type="transmembrane region" description="Helical" evidence="2">
    <location>
        <begin position="237"/>
        <end position="254"/>
    </location>
</feature>
<gene>
    <name evidence="3" type="primary">Crhr1</name>
    <name evidence="3" type="ORF">E2C01_033065</name>
</gene>
<keyword evidence="4" id="KW-1185">Reference proteome</keyword>
<keyword evidence="2" id="KW-0472">Membrane</keyword>
<dbReference type="GO" id="GO:0007188">
    <property type="term" value="P:adenylate cyclase-modulating G protein-coupled receptor signaling pathway"/>
    <property type="evidence" value="ECO:0007669"/>
    <property type="project" value="TreeGrafter"/>
</dbReference>
<dbReference type="InterPro" id="IPR050332">
    <property type="entry name" value="GPCR_2"/>
</dbReference>
<dbReference type="EMBL" id="VSRR010004389">
    <property type="protein sequence ID" value="MPC39528.1"/>
    <property type="molecule type" value="Genomic_DNA"/>
</dbReference>
<dbReference type="GO" id="GO:0017046">
    <property type="term" value="F:peptide hormone binding"/>
    <property type="evidence" value="ECO:0007669"/>
    <property type="project" value="TreeGrafter"/>
</dbReference>
<organism evidence="3 4">
    <name type="scientific">Portunus trituberculatus</name>
    <name type="common">Swimming crab</name>
    <name type="synonym">Neptunus trituberculatus</name>
    <dbReference type="NCBI Taxonomy" id="210409"/>
    <lineage>
        <taxon>Eukaryota</taxon>
        <taxon>Metazoa</taxon>
        <taxon>Ecdysozoa</taxon>
        <taxon>Arthropoda</taxon>
        <taxon>Crustacea</taxon>
        <taxon>Multicrustacea</taxon>
        <taxon>Malacostraca</taxon>
        <taxon>Eumalacostraca</taxon>
        <taxon>Eucarida</taxon>
        <taxon>Decapoda</taxon>
        <taxon>Pleocyemata</taxon>
        <taxon>Brachyura</taxon>
        <taxon>Eubrachyura</taxon>
        <taxon>Portunoidea</taxon>
        <taxon>Portunidae</taxon>
        <taxon>Portuninae</taxon>
        <taxon>Portunus</taxon>
    </lineage>
</organism>
<comment type="caution">
    <text evidence="3">The sequence shown here is derived from an EMBL/GenBank/DDBJ whole genome shotgun (WGS) entry which is preliminary data.</text>
</comment>
<dbReference type="Gene3D" id="1.20.1070.10">
    <property type="entry name" value="Rhodopsin 7-helix transmembrane proteins"/>
    <property type="match status" value="1"/>
</dbReference>
<evidence type="ECO:0000313" key="4">
    <source>
        <dbReference type="Proteomes" id="UP000324222"/>
    </source>
</evidence>
<feature type="compositionally biased region" description="Basic and acidic residues" evidence="1">
    <location>
        <begin position="116"/>
        <end position="128"/>
    </location>
</feature>
<feature type="transmembrane region" description="Helical" evidence="2">
    <location>
        <begin position="188"/>
        <end position="208"/>
    </location>
</feature>
<sequence length="427" mass="48038">MVTCLECCVLLQVNLVFLVNIIRILVTKLRANDTLETEKISTRGHTPQYQSSKATRVHHRFKREPSQYHHTLRQQHLPNNNSLQPEQKHSVLEEGRLHRNRSCHTGNDSGWHHNSLTKEVESTTHNRESSPLLRQESPLKQAAQQNQGSHLPRRQFTGSRRSLHTNSLQHYPSVGYAANRPEFNTRKAIRATVILFPLLGITNLLFAVNPGGKGDLENAYMLTNAILQSSQAGSSSVLGYLLMGLFVSVFYCFLNTEVQELLRKRWRQYRTRQRDRPTGALRASTRCTLLQEKALSRQQTPSPHLQPKATCIQGLANPALETSVSHLSVWQHGIGMLTGVFNGGKARVLRNPVSVDSRQLSLSWVLIVCDTGGCGLWLEADDDWEAAGPGCVMHWHSPSHLLVNSQATVFPDNISALVPRPTRHHML</sequence>
<dbReference type="AlphaFoldDB" id="A0A5B7F2Z4"/>
<evidence type="ECO:0000256" key="2">
    <source>
        <dbReference type="SAM" id="Phobius"/>
    </source>
</evidence>
<dbReference type="PANTHER" id="PTHR45620:SF15">
    <property type="entry name" value="DIURETIC HORMONE 44 RECEPTOR 1-RELATED"/>
    <property type="match status" value="1"/>
</dbReference>
<dbReference type="OrthoDB" id="5967113at2759"/>
<keyword evidence="2" id="KW-0812">Transmembrane</keyword>
<feature type="compositionally biased region" description="Polar residues" evidence="1">
    <location>
        <begin position="103"/>
        <end position="114"/>
    </location>
</feature>
<dbReference type="Proteomes" id="UP000324222">
    <property type="component" value="Unassembled WGS sequence"/>
</dbReference>
<name>A0A5B7F2Z4_PORTR</name>
<proteinExistence type="predicted"/>
<dbReference type="PANTHER" id="PTHR45620">
    <property type="entry name" value="PDF RECEPTOR-LIKE PROTEIN-RELATED"/>
    <property type="match status" value="1"/>
</dbReference>
<dbReference type="GO" id="GO:0005886">
    <property type="term" value="C:plasma membrane"/>
    <property type="evidence" value="ECO:0007669"/>
    <property type="project" value="TreeGrafter"/>
</dbReference>
<evidence type="ECO:0000256" key="1">
    <source>
        <dbReference type="SAM" id="MobiDB-lite"/>
    </source>
</evidence>
<keyword evidence="3" id="KW-0675">Receptor</keyword>
<protein>
    <submittedName>
        <fullName evidence="3">Corticotropin-releasing factor receptor 1</fullName>
    </submittedName>
</protein>
<feature type="region of interest" description="Disordered" evidence="1">
    <location>
        <begin position="99"/>
        <end position="154"/>
    </location>
</feature>
<reference evidence="3 4" key="1">
    <citation type="submission" date="2019-05" db="EMBL/GenBank/DDBJ databases">
        <title>Another draft genome of Portunus trituberculatus and its Hox gene families provides insights of decapod evolution.</title>
        <authorList>
            <person name="Jeong J.-H."/>
            <person name="Song I."/>
            <person name="Kim S."/>
            <person name="Choi T."/>
            <person name="Kim D."/>
            <person name="Ryu S."/>
            <person name="Kim W."/>
        </authorList>
    </citation>
    <scope>NUCLEOTIDE SEQUENCE [LARGE SCALE GENOMIC DNA]</scope>
    <source>
        <tissue evidence="3">Muscle</tissue>
    </source>
</reference>
<dbReference type="GO" id="GO:0008528">
    <property type="term" value="F:G protein-coupled peptide receptor activity"/>
    <property type="evidence" value="ECO:0007669"/>
    <property type="project" value="TreeGrafter"/>
</dbReference>
<keyword evidence="2" id="KW-1133">Transmembrane helix</keyword>